<dbReference type="Proteomes" id="UP001161422">
    <property type="component" value="Unassembled WGS sequence"/>
</dbReference>
<organism evidence="1 2">
    <name type="scientific">Paraferrimonas sedimenticola</name>
    <dbReference type="NCBI Taxonomy" id="375674"/>
    <lineage>
        <taxon>Bacteria</taxon>
        <taxon>Pseudomonadati</taxon>
        <taxon>Pseudomonadota</taxon>
        <taxon>Gammaproteobacteria</taxon>
        <taxon>Alteromonadales</taxon>
        <taxon>Ferrimonadaceae</taxon>
        <taxon>Paraferrimonas</taxon>
    </lineage>
</organism>
<reference evidence="1" key="2">
    <citation type="submission" date="2023-01" db="EMBL/GenBank/DDBJ databases">
        <title>Draft genome sequence of Paraferrimonas sedimenticola strain NBRC 101628.</title>
        <authorList>
            <person name="Sun Q."/>
            <person name="Mori K."/>
        </authorList>
    </citation>
    <scope>NUCLEOTIDE SEQUENCE</scope>
    <source>
        <strain evidence="1">NBRC 101628</strain>
    </source>
</reference>
<dbReference type="InterPro" id="IPR013320">
    <property type="entry name" value="ConA-like_dom_sf"/>
</dbReference>
<comment type="caution">
    <text evidence="1">The sequence shown here is derived from an EMBL/GenBank/DDBJ whole genome shotgun (WGS) entry which is preliminary data.</text>
</comment>
<dbReference type="Gene3D" id="2.60.120.200">
    <property type="match status" value="1"/>
</dbReference>
<evidence type="ECO:0000313" key="1">
    <source>
        <dbReference type="EMBL" id="GLP95282.1"/>
    </source>
</evidence>
<dbReference type="RefSeq" id="WP_095506608.1">
    <property type="nucleotide sequence ID" value="NZ_BSNC01000002.1"/>
</dbReference>
<name>A0AA37RUT7_9GAMM</name>
<dbReference type="AlphaFoldDB" id="A0AA37RUT7"/>
<dbReference type="SUPFAM" id="SSF49899">
    <property type="entry name" value="Concanavalin A-like lectins/glucanases"/>
    <property type="match status" value="1"/>
</dbReference>
<gene>
    <name evidence="1" type="ORF">GCM10007895_05880</name>
</gene>
<dbReference type="EMBL" id="BSNC01000002">
    <property type="protein sequence ID" value="GLP95282.1"/>
    <property type="molecule type" value="Genomic_DNA"/>
</dbReference>
<evidence type="ECO:0000313" key="2">
    <source>
        <dbReference type="Proteomes" id="UP001161422"/>
    </source>
</evidence>
<accession>A0AA37RUT7</accession>
<sequence length="366" mass="39065">MALLFMDGFDHYDTSASNVSAQMLGSGDYVSSSGMERTSETAYGDGLGSALVFNDDSSYWQTKSLPIAGNRVIIGFHVRRTSQQSSNNATAWQRLVGINNHFNLSMNMSKPNRVYAKRGSFNYQGIELGGAGDYFTLEQNVTHHIVCIVDQSTSATGRVQVYKDGIKVIDIQNVATVSAHNANVNIIAGQVQSSNYWERLAYDNLFVMDGGGAENNDYPGILRVLPLLPNGDDAIAAGATALNGGSHFEEVDDEFLNGADSTYTSTATAGDQNLYDVPVASTLWADADQVIALQVKQNVGTNAPTNSEIAAVINDGTNTAQGDTHTATTVAHKLFSHIFDAAPDGGAWDLATLDALKVGHKHISSS</sequence>
<protein>
    <submittedName>
        <fullName evidence="1">Uncharacterized protein</fullName>
    </submittedName>
</protein>
<reference evidence="1" key="1">
    <citation type="journal article" date="2014" name="Int. J. Syst. Evol. Microbiol.">
        <title>Complete genome sequence of Corynebacterium casei LMG S-19264T (=DSM 44701T), isolated from a smear-ripened cheese.</title>
        <authorList>
            <consortium name="US DOE Joint Genome Institute (JGI-PGF)"/>
            <person name="Walter F."/>
            <person name="Albersmeier A."/>
            <person name="Kalinowski J."/>
            <person name="Ruckert C."/>
        </authorList>
    </citation>
    <scope>NUCLEOTIDE SEQUENCE</scope>
    <source>
        <strain evidence="1">NBRC 101628</strain>
    </source>
</reference>
<proteinExistence type="predicted"/>
<keyword evidence="2" id="KW-1185">Reference proteome</keyword>